<sequence length="88" mass="10059">MMVGGWGVVWLGGLPSVGSLSGWWWGVYIFSHIPNSAFSAASRPLIFLFFYCGDDGEEKRVKKGLWWWCVGVYHSLLTWGVHTYLHTY</sequence>
<organism evidence="2 3">
    <name type="scientific">Podospora australis</name>
    <dbReference type="NCBI Taxonomy" id="1536484"/>
    <lineage>
        <taxon>Eukaryota</taxon>
        <taxon>Fungi</taxon>
        <taxon>Dikarya</taxon>
        <taxon>Ascomycota</taxon>
        <taxon>Pezizomycotina</taxon>
        <taxon>Sordariomycetes</taxon>
        <taxon>Sordariomycetidae</taxon>
        <taxon>Sordariales</taxon>
        <taxon>Podosporaceae</taxon>
        <taxon>Podospora</taxon>
    </lineage>
</organism>
<accession>A0AAN6WXN1</accession>
<dbReference type="AlphaFoldDB" id="A0AAN6WXN1"/>
<keyword evidence="1" id="KW-1133">Transmembrane helix</keyword>
<reference evidence="2" key="1">
    <citation type="journal article" date="2023" name="Mol. Phylogenet. Evol.">
        <title>Genome-scale phylogeny and comparative genomics of the fungal order Sordariales.</title>
        <authorList>
            <person name="Hensen N."/>
            <person name="Bonometti L."/>
            <person name="Westerberg I."/>
            <person name="Brannstrom I.O."/>
            <person name="Guillou S."/>
            <person name="Cros-Aarteil S."/>
            <person name="Calhoun S."/>
            <person name="Haridas S."/>
            <person name="Kuo A."/>
            <person name="Mondo S."/>
            <person name="Pangilinan J."/>
            <person name="Riley R."/>
            <person name="LaButti K."/>
            <person name="Andreopoulos B."/>
            <person name="Lipzen A."/>
            <person name="Chen C."/>
            <person name="Yan M."/>
            <person name="Daum C."/>
            <person name="Ng V."/>
            <person name="Clum A."/>
            <person name="Steindorff A."/>
            <person name="Ohm R.A."/>
            <person name="Martin F."/>
            <person name="Silar P."/>
            <person name="Natvig D.O."/>
            <person name="Lalanne C."/>
            <person name="Gautier V."/>
            <person name="Ament-Velasquez S.L."/>
            <person name="Kruys A."/>
            <person name="Hutchinson M.I."/>
            <person name="Powell A.J."/>
            <person name="Barry K."/>
            <person name="Miller A.N."/>
            <person name="Grigoriev I.V."/>
            <person name="Debuchy R."/>
            <person name="Gladieux P."/>
            <person name="Hiltunen Thoren M."/>
            <person name="Johannesson H."/>
        </authorList>
    </citation>
    <scope>NUCLEOTIDE SEQUENCE</scope>
    <source>
        <strain evidence="2">PSN309</strain>
    </source>
</reference>
<proteinExistence type="predicted"/>
<gene>
    <name evidence="2" type="ORF">QBC35DRAFT_491215</name>
</gene>
<feature type="transmembrane region" description="Helical" evidence="1">
    <location>
        <begin position="65"/>
        <end position="85"/>
    </location>
</feature>
<dbReference type="EMBL" id="MU864369">
    <property type="protein sequence ID" value="KAK4190065.1"/>
    <property type="molecule type" value="Genomic_DNA"/>
</dbReference>
<reference evidence="2" key="2">
    <citation type="submission" date="2023-05" db="EMBL/GenBank/DDBJ databases">
        <authorList>
            <consortium name="Lawrence Berkeley National Laboratory"/>
            <person name="Steindorff A."/>
            <person name="Hensen N."/>
            <person name="Bonometti L."/>
            <person name="Westerberg I."/>
            <person name="Brannstrom I.O."/>
            <person name="Guillou S."/>
            <person name="Cros-Aarteil S."/>
            <person name="Calhoun S."/>
            <person name="Haridas S."/>
            <person name="Kuo A."/>
            <person name="Mondo S."/>
            <person name="Pangilinan J."/>
            <person name="Riley R."/>
            <person name="Labutti K."/>
            <person name="Andreopoulos B."/>
            <person name="Lipzen A."/>
            <person name="Chen C."/>
            <person name="Yanf M."/>
            <person name="Daum C."/>
            <person name="Ng V."/>
            <person name="Clum A."/>
            <person name="Ohm R."/>
            <person name="Martin F."/>
            <person name="Silar P."/>
            <person name="Natvig D."/>
            <person name="Lalanne C."/>
            <person name="Gautier V."/>
            <person name="Ament-Velasquez S.L."/>
            <person name="Kruys A."/>
            <person name="Hutchinson M.I."/>
            <person name="Powell A.J."/>
            <person name="Barry K."/>
            <person name="Miller A.N."/>
            <person name="Grigoriev I.V."/>
            <person name="Debuchy R."/>
            <person name="Gladieux P."/>
            <person name="Thoren M.H."/>
            <person name="Johannesson H."/>
        </authorList>
    </citation>
    <scope>NUCLEOTIDE SEQUENCE</scope>
    <source>
        <strain evidence="2">PSN309</strain>
    </source>
</reference>
<evidence type="ECO:0000256" key="1">
    <source>
        <dbReference type="SAM" id="Phobius"/>
    </source>
</evidence>
<comment type="caution">
    <text evidence="2">The sequence shown here is derived from an EMBL/GenBank/DDBJ whole genome shotgun (WGS) entry which is preliminary data.</text>
</comment>
<keyword evidence="1" id="KW-0812">Transmembrane</keyword>
<keyword evidence="3" id="KW-1185">Reference proteome</keyword>
<protein>
    <submittedName>
        <fullName evidence="2">Uncharacterized protein</fullName>
    </submittedName>
</protein>
<name>A0AAN6WXN1_9PEZI</name>
<dbReference type="Proteomes" id="UP001302126">
    <property type="component" value="Unassembled WGS sequence"/>
</dbReference>
<keyword evidence="1" id="KW-0472">Membrane</keyword>
<evidence type="ECO:0000313" key="2">
    <source>
        <dbReference type="EMBL" id="KAK4190065.1"/>
    </source>
</evidence>
<evidence type="ECO:0000313" key="3">
    <source>
        <dbReference type="Proteomes" id="UP001302126"/>
    </source>
</evidence>